<reference evidence="2" key="3">
    <citation type="submission" date="2020-12" db="UniProtKB">
        <authorList>
            <consortium name="EnsemblPlants"/>
        </authorList>
    </citation>
    <scope>IDENTIFICATION</scope>
</reference>
<protein>
    <submittedName>
        <fullName evidence="1 2">Uncharacterized protein</fullName>
    </submittedName>
</protein>
<dbReference type="AlphaFoldDB" id="A0A2K1KWV7"/>
<dbReference type="PaxDb" id="3218-PP1S198_5V6.1"/>
<reference evidence="1 3" key="2">
    <citation type="journal article" date="2018" name="Plant J.">
        <title>The Physcomitrella patens chromosome-scale assembly reveals moss genome structure and evolution.</title>
        <authorList>
            <person name="Lang D."/>
            <person name="Ullrich K.K."/>
            <person name="Murat F."/>
            <person name="Fuchs J."/>
            <person name="Jenkins J."/>
            <person name="Haas F.B."/>
            <person name="Piednoel M."/>
            <person name="Gundlach H."/>
            <person name="Van Bel M."/>
            <person name="Meyberg R."/>
            <person name="Vives C."/>
            <person name="Morata J."/>
            <person name="Symeonidi A."/>
            <person name="Hiss M."/>
            <person name="Muchero W."/>
            <person name="Kamisugi Y."/>
            <person name="Saleh O."/>
            <person name="Blanc G."/>
            <person name="Decker E.L."/>
            <person name="van Gessel N."/>
            <person name="Grimwood J."/>
            <person name="Hayes R.D."/>
            <person name="Graham S.W."/>
            <person name="Gunter L.E."/>
            <person name="McDaniel S.F."/>
            <person name="Hoernstein S.N.W."/>
            <person name="Larsson A."/>
            <person name="Li F.W."/>
            <person name="Perroud P.F."/>
            <person name="Phillips J."/>
            <person name="Ranjan P."/>
            <person name="Rokshar D.S."/>
            <person name="Rothfels C.J."/>
            <person name="Schneider L."/>
            <person name="Shu S."/>
            <person name="Stevenson D.W."/>
            <person name="Thummler F."/>
            <person name="Tillich M."/>
            <person name="Villarreal Aguilar J.C."/>
            <person name="Widiez T."/>
            <person name="Wong G.K."/>
            <person name="Wymore A."/>
            <person name="Zhang Y."/>
            <person name="Zimmer A.D."/>
            <person name="Quatrano R.S."/>
            <person name="Mayer K.F.X."/>
            <person name="Goodstein D."/>
            <person name="Casacuberta J.M."/>
            <person name="Vandepoele K."/>
            <person name="Reski R."/>
            <person name="Cuming A.C."/>
            <person name="Tuskan G.A."/>
            <person name="Maumus F."/>
            <person name="Salse J."/>
            <person name="Schmutz J."/>
            <person name="Rensing S.A."/>
        </authorList>
    </citation>
    <scope>NUCLEOTIDE SEQUENCE [LARGE SCALE GENOMIC DNA]</scope>
    <source>
        <strain evidence="2 3">cv. Gransden 2004</strain>
    </source>
</reference>
<dbReference type="Proteomes" id="UP000006727">
    <property type="component" value="Chromosome 3"/>
</dbReference>
<evidence type="ECO:0000313" key="1">
    <source>
        <dbReference type="EMBL" id="PNR58263.1"/>
    </source>
</evidence>
<dbReference type="Gramene" id="Pp3c3_32185V3.1">
    <property type="protein sequence ID" value="Pp3c3_32185V3.1"/>
    <property type="gene ID" value="Pp3c3_32185"/>
</dbReference>
<dbReference type="InParanoid" id="A0A2K1KWV7"/>
<evidence type="ECO:0000313" key="3">
    <source>
        <dbReference type="Proteomes" id="UP000006727"/>
    </source>
</evidence>
<dbReference type="EnsemblPlants" id="Pp3c3_32185V3.1">
    <property type="protein sequence ID" value="Pp3c3_32185V3.1"/>
    <property type="gene ID" value="Pp3c3_32185"/>
</dbReference>
<dbReference type="EMBL" id="ABEU02000003">
    <property type="protein sequence ID" value="PNR58263.1"/>
    <property type="molecule type" value="Genomic_DNA"/>
</dbReference>
<keyword evidence="3" id="KW-1185">Reference proteome</keyword>
<accession>A0A2K1KWV7</accession>
<gene>
    <name evidence="1" type="ORF">PHYPA_005258</name>
</gene>
<organism evidence="1">
    <name type="scientific">Physcomitrium patens</name>
    <name type="common">Spreading-leaved earth moss</name>
    <name type="synonym">Physcomitrella patens</name>
    <dbReference type="NCBI Taxonomy" id="3218"/>
    <lineage>
        <taxon>Eukaryota</taxon>
        <taxon>Viridiplantae</taxon>
        <taxon>Streptophyta</taxon>
        <taxon>Embryophyta</taxon>
        <taxon>Bryophyta</taxon>
        <taxon>Bryophytina</taxon>
        <taxon>Bryopsida</taxon>
        <taxon>Funariidae</taxon>
        <taxon>Funariales</taxon>
        <taxon>Funariaceae</taxon>
        <taxon>Physcomitrium</taxon>
    </lineage>
</organism>
<proteinExistence type="predicted"/>
<evidence type="ECO:0000313" key="2">
    <source>
        <dbReference type="EnsemblPlants" id="Pp3c3_32185V3.1"/>
    </source>
</evidence>
<name>A0A2K1KWV7_PHYPA</name>
<reference evidence="1 3" key="1">
    <citation type="journal article" date="2008" name="Science">
        <title>The Physcomitrella genome reveals evolutionary insights into the conquest of land by plants.</title>
        <authorList>
            <person name="Rensing S."/>
            <person name="Lang D."/>
            <person name="Zimmer A."/>
            <person name="Terry A."/>
            <person name="Salamov A."/>
            <person name="Shapiro H."/>
            <person name="Nishiyama T."/>
            <person name="Perroud P.-F."/>
            <person name="Lindquist E."/>
            <person name="Kamisugi Y."/>
            <person name="Tanahashi T."/>
            <person name="Sakakibara K."/>
            <person name="Fujita T."/>
            <person name="Oishi K."/>
            <person name="Shin-I T."/>
            <person name="Kuroki Y."/>
            <person name="Toyoda A."/>
            <person name="Suzuki Y."/>
            <person name="Hashimoto A."/>
            <person name="Yamaguchi K."/>
            <person name="Sugano A."/>
            <person name="Kohara Y."/>
            <person name="Fujiyama A."/>
            <person name="Anterola A."/>
            <person name="Aoki S."/>
            <person name="Ashton N."/>
            <person name="Barbazuk W.B."/>
            <person name="Barker E."/>
            <person name="Bennetzen J."/>
            <person name="Bezanilla M."/>
            <person name="Blankenship R."/>
            <person name="Cho S.H."/>
            <person name="Dutcher S."/>
            <person name="Estelle M."/>
            <person name="Fawcett J.A."/>
            <person name="Gundlach H."/>
            <person name="Hanada K."/>
            <person name="Heyl A."/>
            <person name="Hicks K.A."/>
            <person name="Hugh J."/>
            <person name="Lohr M."/>
            <person name="Mayer K."/>
            <person name="Melkozernov A."/>
            <person name="Murata T."/>
            <person name="Nelson D."/>
            <person name="Pils B."/>
            <person name="Prigge M."/>
            <person name="Reiss B."/>
            <person name="Renner T."/>
            <person name="Rombauts S."/>
            <person name="Rushton P."/>
            <person name="Sanderfoot A."/>
            <person name="Schween G."/>
            <person name="Shiu S.-H."/>
            <person name="Stueber K."/>
            <person name="Theodoulou F.L."/>
            <person name="Tu H."/>
            <person name="Van de Peer Y."/>
            <person name="Verrier P.J."/>
            <person name="Waters E."/>
            <person name="Wood A."/>
            <person name="Yang L."/>
            <person name="Cove D."/>
            <person name="Cuming A."/>
            <person name="Hasebe M."/>
            <person name="Lucas S."/>
            <person name="Mishler D.B."/>
            <person name="Reski R."/>
            <person name="Grigoriev I."/>
            <person name="Quatrano R.S."/>
            <person name="Boore J.L."/>
        </authorList>
    </citation>
    <scope>NUCLEOTIDE SEQUENCE [LARGE SCALE GENOMIC DNA]</scope>
    <source>
        <strain evidence="2 3">cv. Gransden 2004</strain>
    </source>
</reference>
<sequence>MCSPGVLESRGHRQMKHNLELKLQVVVPKMPSSSIYYLILMWLVRVVVVVLRTGQCILMWVLKPSFSLIRECLRRYLSEALFGKTLSAHSRTQDTDHAREKMTRLIGSLSWVEEEAADQLLETTSLLLPIVLRDRVQICEENLAIEDRERLLYEFEKIVAPQVSSFQLGEIVVPINDTLQLATFLKLKLGQTCKSQSTEDINATVCGAILNIQSNGAISNCVESWSQNHDKIVYFVVYIAARLQGDNKIHLVFVGRKVEDIIGSSEFRNRFNPPRTRGDEEEWLTWTLTHIGSLRTSAVQTAEELLFSDPVHAQVW</sequence>